<gene>
    <name evidence="2" type="ORF">NDR89_06825</name>
</gene>
<dbReference type="Proteomes" id="UP001056648">
    <property type="component" value="Chromosome 1"/>
</dbReference>
<accession>A0ABY4VIR4</accession>
<dbReference type="RefSeq" id="WP_252251551.1">
    <property type="nucleotide sequence ID" value="NZ_CP098735.1"/>
</dbReference>
<dbReference type="InterPro" id="IPR045864">
    <property type="entry name" value="aa-tRNA-synth_II/BPL/LPL"/>
</dbReference>
<dbReference type="PROSITE" id="PS51733">
    <property type="entry name" value="BPL_LPL_CATALYTIC"/>
    <property type="match status" value="1"/>
</dbReference>
<name>A0ABY4VIR4_9BURK</name>
<dbReference type="PANTHER" id="PTHR43679">
    <property type="entry name" value="OCTANOYLTRANSFERASE LIPM-RELATED"/>
    <property type="match status" value="1"/>
</dbReference>
<organism evidence="2 3">
    <name type="scientific">Cupriavidus gilardii</name>
    <dbReference type="NCBI Taxonomy" id="82541"/>
    <lineage>
        <taxon>Bacteria</taxon>
        <taxon>Pseudomonadati</taxon>
        <taxon>Pseudomonadota</taxon>
        <taxon>Betaproteobacteria</taxon>
        <taxon>Burkholderiales</taxon>
        <taxon>Burkholderiaceae</taxon>
        <taxon>Cupriavidus</taxon>
    </lineage>
</organism>
<evidence type="ECO:0000259" key="1">
    <source>
        <dbReference type="PROSITE" id="PS51733"/>
    </source>
</evidence>
<reference evidence="2" key="1">
    <citation type="submission" date="2022-06" db="EMBL/GenBank/DDBJ databases">
        <title>Complete genome sequence and characterization of Cupriavidus gilardii QJ1 isolated from contaminating cells.</title>
        <authorList>
            <person name="Qi J."/>
        </authorList>
    </citation>
    <scope>NUCLEOTIDE SEQUENCE</scope>
    <source>
        <strain evidence="2">QJ1</strain>
    </source>
</reference>
<dbReference type="Pfam" id="PF21948">
    <property type="entry name" value="LplA-B_cat"/>
    <property type="match status" value="1"/>
</dbReference>
<protein>
    <submittedName>
        <fullName evidence="2">Ligase</fullName>
    </submittedName>
</protein>
<feature type="domain" description="BPL/LPL catalytic" evidence="1">
    <location>
        <begin position="27"/>
        <end position="233"/>
    </location>
</feature>
<sequence>MAALAPTLVTATPHAEQAWNARQLAEPVTEPRLRLWTYRAPGVVFGCSQRALHERTALADRAVVRGSGGGAVLTGPWMLSASIVLPPDHALLSSGPIGSYRWLGVLHAGLLRDMGIAAFALPPEQARSHQADAALTWACYGGLSPWEVVVDSRKIVGLAQLRRRTGVLLTSGTLIAPPDWRLLCEALGQPAGLGDALADRTTSCETELGAPVIAEVLADRLHHMLTDVLGSVAANDHEAMPRASVRHVLPLRGAAAPPG</sequence>
<dbReference type="SUPFAM" id="SSF55681">
    <property type="entry name" value="Class II aaRS and biotin synthetases"/>
    <property type="match status" value="1"/>
</dbReference>
<dbReference type="PANTHER" id="PTHR43679:SF2">
    <property type="entry name" value="OCTANOYL-[GCVH]:PROTEIN N-OCTANOYLTRANSFERASE"/>
    <property type="match status" value="1"/>
</dbReference>
<dbReference type="InterPro" id="IPR050664">
    <property type="entry name" value="Octanoyltrans_LipM/LipL"/>
</dbReference>
<evidence type="ECO:0000313" key="2">
    <source>
        <dbReference type="EMBL" id="USE76970.1"/>
    </source>
</evidence>
<dbReference type="Gene3D" id="3.30.930.10">
    <property type="entry name" value="Bira Bifunctional Protein, Domain 2"/>
    <property type="match status" value="1"/>
</dbReference>
<dbReference type="GO" id="GO:0016874">
    <property type="term" value="F:ligase activity"/>
    <property type="evidence" value="ECO:0007669"/>
    <property type="project" value="UniProtKB-KW"/>
</dbReference>
<dbReference type="EMBL" id="CP098735">
    <property type="protein sequence ID" value="USE76970.1"/>
    <property type="molecule type" value="Genomic_DNA"/>
</dbReference>
<dbReference type="InterPro" id="IPR004143">
    <property type="entry name" value="BPL_LPL_catalytic"/>
</dbReference>
<proteinExistence type="predicted"/>
<evidence type="ECO:0000313" key="3">
    <source>
        <dbReference type="Proteomes" id="UP001056648"/>
    </source>
</evidence>
<keyword evidence="3" id="KW-1185">Reference proteome</keyword>
<keyword evidence="2" id="KW-0436">Ligase</keyword>